<dbReference type="InterPro" id="IPR027417">
    <property type="entry name" value="P-loop_NTPase"/>
</dbReference>
<protein>
    <submittedName>
        <fullName evidence="5">Superfamily II DNA/RNA helicase</fullName>
    </submittedName>
</protein>
<dbReference type="EMBL" id="CP004393">
    <property type="protein sequence ID" value="AJE46606.1"/>
    <property type="molecule type" value="Genomic_DNA"/>
</dbReference>
<evidence type="ECO:0000259" key="3">
    <source>
        <dbReference type="PROSITE" id="PS51194"/>
    </source>
</evidence>
<dbReference type="InterPro" id="IPR018886">
    <property type="entry name" value="UPF0547"/>
</dbReference>
<dbReference type="InterPro" id="IPR006935">
    <property type="entry name" value="Helicase/UvrB_N"/>
</dbReference>
<dbReference type="RefSeq" id="WP_074743387.1">
    <property type="nucleotide sequence ID" value="NZ_CP004393.1"/>
</dbReference>
<dbReference type="KEGG" id="cid:P73_1818"/>
<evidence type="ECO:0000313" key="5">
    <source>
        <dbReference type="EMBL" id="AJE46606.1"/>
    </source>
</evidence>
<evidence type="ECO:0000313" key="6">
    <source>
        <dbReference type="Proteomes" id="UP000031521"/>
    </source>
</evidence>
<dbReference type="GO" id="GO:0016787">
    <property type="term" value="F:hydrolase activity"/>
    <property type="evidence" value="ECO:0007669"/>
    <property type="project" value="InterPro"/>
</dbReference>
<name>A0A0B5E0U8_9RHOB</name>
<dbReference type="Pfam" id="PF10571">
    <property type="entry name" value="UPF0547"/>
    <property type="match status" value="1"/>
</dbReference>
<dbReference type="InterPro" id="IPR014001">
    <property type="entry name" value="Helicase_ATP-bd"/>
</dbReference>
<dbReference type="GO" id="GO:0005524">
    <property type="term" value="F:ATP binding"/>
    <property type="evidence" value="ECO:0007669"/>
    <property type="project" value="InterPro"/>
</dbReference>
<keyword evidence="5" id="KW-0378">Hydrolase</keyword>
<proteinExistence type="predicted"/>
<dbReference type="Gene3D" id="3.40.50.300">
    <property type="entry name" value="P-loop containing nucleotide triphosphate hydrolases"/>
    <property type="match status" value="2"/>
</dbReference>
<sequence>MLTLRPYQQAAITAIYGYFQTHTGNPLVVIPTAGGKSLVMASFIESVLKAWPDQRILIVTHVRELIAQNHAEMIGLWPDAPSGIYSAGLGKREAQARILFAGIQSIHRRAGEIGHTDLVLIDEAHLIPGKSSTMYRRFLDALKAINPALKVIGLTATPFRLDCGMLHEGQNALFTDIAYEAPVRELIDAGYLSPLVSKQPATRLDVSKVGTRAGDFIARDLAAAVDQDAITRAAVTEIIEHGRDRKSWLAFCSGVEHARHVAEEFGRQGISCRTIFGDTPKDERDAILAAFKRGEIRALASMGVLTTGFNAPGVDLIALLRPTQSAGLYVQMVGRGTRLAPGKENCLVLDFAGNVRRHGPIDLVRPKRPGDGGGGEAPTKVCPDCDSIIALSAMECPDCGYVFPAREVKIAPTAATLPVLSPKQQWLPVTGVSYSRHDKAGGRPSLKVTYSSGLATYSEWVCLEHQGYARQKAAEWWRKRAPGCPVPLSVAEALAQTSRLARPSDISVRPSGRYLEISGYRFAPCAHPTPASAPSATGNLAALAGPSRGSAAPTRGVTPAASDSAAVPVRTSAMGGRA</sequence>
<dbReference type="SMART" id="SM00490">
    <property type="entry name" value="HELICc"/>
    <property type="match status" value="1"/>
</dbReference>
<keyword evidence="6" id="KW-1185">Reference proteome</keyword>
<reference evidence="5" key="2">
    <citation type="journal article" date="2015" name="Sci. Rep.">
        <title>Genomic and metabolic analysis of fluoranthene degradation pathway in Celeribacter indicus P73(T.).</title>
        <authorList>
            <person name="Cao J."/>
            <person name="Lai Q."/>
            <person name="Yuan J."/>
            <person name="Shao Z."/>
        </authorList>
    </citation>
    <scope>NUCLEOTIDE SEQUENCE</scope>
    <source>
        <strain evidence="5">P73</strain>
    </source>
</reference>
<organism evidence="5 6">
    <name type="scientific">Celeribacter indicus</name>
    <dbReference type="NCBI Taxonomy" id="1208324"/>
    <lineage>
        <taxon>Bacteria</taxon>
        <taxon>Pseudomonadati</taxon>
        <taxon>Pseudomonadota</taxon>
        <taxon>Alphaproteobacteria</taxon>
        <taxon>Rhodobacterales</taxon>
        <taxon>Roseobacteraceae</taxon>
        <taxon>Celeribacter</taxon>
    </lineage>
</organism>
<dbReference type="CDD" id="cd18799">
    <property type="entry name" value="SF2_C_EcoAI-like"/>
    <property type="match status" value="1"/>
</dbReference>
<dbReference type="OrthoDB" id="9803459at2"/>
<dbReference type="HOGENOM" id="CLU_014765_1_1_5"/>
<keyword evidence="5" id="KW-0067">ATP-binding</keyword>
<dbReference type="Proteomes" id="UP000031521">
    <property type="component" value="Chromosome"/>
</dbReference>
<dbReference type="Pfam" id="PF04851">
    <property type="entry name" value="ResIII"/>
    <property type="match status" value="1"/>
</dbReference>
<dbReference type="GO" id="GO:0005829">
    <property type="term" value="C:cytosol"/>
    <property type="evidence" value="ECO:0007669"/>
    <property type="project" value="TreeGrafter"/>
</dbReference>
<keyword evidence="5" id="KW-0347">Helicase</keyword>
<feature type="domain" description="Helicase ATP-binding" evidence="2">
    <location>
        <begin position="27"/>
        <end position="176"/>
    </location>
</feature>
<accession>A0A0B5E0U8</accession>
<evidence type="ECO:0000256" key="1">
    <source>
        <dbReference type="SAM" id="MobiDB-lite"/>
    </source>
</evidence>
<evidence type="ECO:0000259" key="2">
    <source>
        <dbReference type="PROSITE" id="PS51192"/>
    </source>
</evidence>
<dbReference type="PANTHER" id="PTHR47396:SF1">
    <property type="entry name" value="ATP-DEPENDENT HELICASE IRC3-RELATED"/>
    <property type="match status" value="1"/>
</dbReference>
<feature type="domain" description="Helicase C-terminal" evidence="3">
    <location>
        <begin position="234"/>
        <end position="379"/>
    </location>
</feature>
<dbReference type="SUPFAM" id="SSF52540">
    <property type="entry name" value="P-loop containing nucleoside triphosphate hydrolases"/>
    <property type="match status" value="1"/>
</dbReference>
<keyword evidence="5" id="KW-0547">Nucleotide-binding</keyword>
<dbReference type="InterPro" id="IPR050742">
    <property type="entry name" value="Helicase_Restrict-Modif_Enz"/>
</dbReference>
<dbReference type="Pfam" id="PF00271">
    <property type="entry name" value="Helicase_C"/>
    <property type="match status" value="1"/>
</dbReference>
<reference evidence="5 6" key="1">
    <citation type="journal article" date="2014" name="Int. J. Syst. Evol. Microbiol.">
        <title>Celeribacter indicus sp. nov., a polycyclic aromatic hydrocarbon-degrading bacterium from deep-sea sediment and reclassification of Huaishuia halophila as Celeribacter halophilus comb. nov.</title>
        <authorList>
            <person name="Lai Q."/>
            <person name="Cao J."/>
            <person name="Yuan J."/>
            <person name="Li F."/>
            <person name="Shao Z."/>
        </authorList>
    </citation>
    <scope>NUCLEOTIDE SEQUENCE [LARGE SCALE GENOMIC DNA]</scope>
    <source>
        <strain evidence="5">P73</strain>
    </source>
</reference>
<gene>
    <name evidence="4" type="ORF">P73_1818</name>
    <name evidence="5" type="ORF">P73_1891</name>
</gene>
<dbReference type="AlphaFoldDB" id="A0A0B5E0U8"/>
<dbReference type="PROSITE" id="PS51194">
    <property type="entry name" value="HELICASE_CTER"/>
    <property type="match status" value="1"/>
</dbReference>
<dbReference type="EMBL" id="CP004393">
    <property type="protein sequence ID" value="AJE46533.1"/>
    <property type="molecule type" value="Genomic_DNA"/>
</dbReference>
<dbReference type="GO" id="GO:0004386">
    <property type="term" value="F:helicase activity"/>
    <property type="evidence" value="ECO:0007669"/>
    <property type="project" value="UniProtKB-KW"/>
</dbReference>
<dbReference type="KEGG" id="cid:P73_1891"/>
<evidence type="ECO:0000313" key="4">
    <source>
        <dbReference type="EMBL" id="AJE46533.1"/>
    </source>
</evidence>
<dbReference type="PROSITE" id="PS51192">
    <property type="entry name" value="HELICASE_ATP_BIND_1"/>
    <property type="match status" value="1"/>
</dbReference>
<dbReference type="GO" id="GO:0003677">
    <property type="term" value="F:DNA binding"/>
    <property type="evidence" value="ECO:0007669"/>
    <property type="project" value="InterPro"/>
</dbReference>
<dbReference type="PANTHER" id="PTHR47396">
    <property type="entry name" value="TYPE I RESTRICTION ENZYME ECOKI R PROTEIN"/>
    <property type="match status" value="1"/>
</dbReference>
<feature type="region of interest" description="Disordered" evidence="1">
    <location>
        <begin position="531"/>
        <end position="578"/>
    </location>
</feature>
<dbReference type="SMART" id="SM00487">
    <property type="entry name" value="DEXDc"/>
    <property type="match status" value="1"/>
</dbReference>
<dbReference type="InterPro" id="IPR001650">
    <property type="entry name" value="Helicase_C-like"/>
</dbReference>
<dbReference type="STRING" id="1208324.P73_1818"/>